<keyword evidence="5" id="KW-0804">Transcription</keyword>
<evidence type="ECO:0000259" key="9">
    <source>
        <dbReference type="PROSITE" id="PS51032"/>
    </source>
</evidence>
<dbReference type="OrthoDB" id="1918918at2759"/>
<protein>
    <recommendedName>
        <fullName evidence="9">AP2/ERF domain-containing protein</fullName>
    </recommendedName>
</protein>
<feature type="region of interest" description="Disordered" evidence="8">
    <location>
        <begin position="87"/>
        <end position="130"/>
    </location>
</feature>
<evidence type="ECO:0000256" key="1">
    <source>
        <dbReference type="ARBA" id="ARBA00004123"/>
    </source>
</evidence>
<dbReference type="InterPro" id="IPR016177">
    <property type="entry name" value="DNA-bd_dom_sf"/>
</dbReference>
<comment type="similarity">
    <text evidence="7">Belongs to the AP2/ERF transcription factor family. ERF subfamily.</text>
</comment>
<proteinExistence type="inferred from homology"/>
<reference evidence="10 11" key="1">
    <citation type="journal article" date="2019" name="Sci. Rep.">
        <title>A high-quality genome of Eragrostis curvula grass provides insights into Poaceae evolution and supports new strategies to enhance forage quality.</title>
        <authorList>
            <person name="Carballo J."/>
            <person name="Santos B.A.C.M."/>
            <person name="Zappacosta D."/>
            <person name="Garbus I."/>
            <person name="Selva J.P."/>
            <person name="Gallo C.A."/>
            <person name="Diaz A."/>
            <person name="Albertini E."/>
            <person name="Caccamo M."/>
            <person name="Echenique V."/>
        </authorList>
    </citation>
    <scope>NUCLEOTIDE SEQUENCE [LARGE SCALE GENOMIC DNA]</scope>
    <source>
        <strain evidence="11">cv. Victoria</strain>
        <tissue evidence="10">Leaf</tissue>
    </source>
</reference>
<comment type="subcellular location">
    <subcellularLocation>
        <location evidence="1">Nucleus</location>
    </subcellularLocation>
</comment>
<keyword evidence="11" id="KW-1185">Reference proteome</keyword>
<keyword evidence="6" id="KW-0539">Nucleus</keyword>
<evidence type="ECO:0000313" key="11">
    <source>
        <dbReference type="Proteomes" id="UP000324897"/>
    </source>
</evidence>
<evidence type="ECO:0000256" key="7">
    <source>
        <dbReference type="ARBA" id="ARBA00024343"/>
    </source>
</evidence>
<feature type="non-terminal residue" evidence="10">
    <location>
        <position position="1"/>
    </location>
</feature>
<dbReference type="GO" id="GO:0005634">
    <property type="term" value="C:nucleus"/>
    <property type="evidence" value="ECO:0007669"/>
    <property type="project" value="UniProtKB-SubCell"/>
</dbReference>
<accession>A0A5J9T3S9</accession>
<gene>
    <name evidence="10" type="ORF">EJB05_48303</name>
</gene>
<feature type="domain" description="AP2/ERF" evidence="9">
    <location>
        <begin position="28"/>
        <end position="89"/>
    </location>
</feature>
<feature type="compositionally biased region" description="Low complexity" evidence="8">
    <location>
        <begin position="1"/>
        <end position="25"/>
    </location>
</feature>
<dbReference type="EMBL" id="RWGY01000051">
    <property type="protein sequence ID" value="TVU05151.1"/>
    <property type="molecule type" value="Genomic_DNA"/>
</dbReference>
<feature type="region of interest" description="Disordered" evidence="8">
    <location>
        <begin position="1"/>
        <end position="34"/>
    </location>
</feature>
<evidence type="ECO:0000256" key="2">
    <source>
        <dbReference type="ARBA" id="ARBA00023015"/>
    </source>
</evidence>
<evidence type="ECO:0000256" key="6">
    <source>
        <dbReference type="ARBA" id="ARBA00023242"/>
    </source>
</evidence>
<dbReference type="PROSITE" id="PS51032">
    <property type="entry name" value="AP2_ERF"/>
    <property type="match status" value="1"/>
</dbReference>
<evidence type="ECO:0000256" key="8">
    <source>
        <dbReference type="SAM" id="MobiDB-lite"/>
    </source>
</evidence>
<dbReference type="PANTHER" id="PTHR31985">
    <property type="entry name" value="ETHYLENE-RESPONSIVE TRANSCRIPTION FACTOR ERF042-RELATED"/>
    <property type="match status" value="1"/>
</dbReference>
<dbReference type="AlphaFoldDB" id="A0A5J9T3S9"/>
<dbReference type="SUPFAM" id="SSF54171">
    <property type="entry name" value="DNA-binding domain"/>
    <property type="match status" value="1"/>
</dbReference>
<dbReference type="InterPro" id="IPR036955">
    <property type="entry name" value="AP2/ERF_dom_sf"/>
</dbReference>
<dbReference type="PANTHER" id="PTHR31985:SF273">
    <property type="entry name" value="ETHYLENE-RESPONSIVE TRANSCRIPTION FACTOR ERF017"/>
    <property type="match status" value="1"/>
</dbReference>
<dbReference type="InterPro" id="IPR051032">
    <property type="entry name" value="AP2/ERF_TF_ERF_subfamily"/>
</dbReference>
<dbReference type="Proteomes" id="UP000324897">
    <property type="component" value="Unassembled WGS sequence"/>
</dbReference>
<organism evidence="10 11">
    <name type="scientific">Eragrostis curvula</name>
    <name type="common">weeping love grass</name>
    <dbReference type="NCBI Taxonomy" id="38414"/>
    <lineage>
        <taxon>Eukaryota</taxon>
        <taxon>Viridiplantae</taxon>
        <taxon>Streptophyta</taxon>
        <taxon>Embryophyta</taxon>
        <taxon>Tracheophyta</taxon>
        <taxon>Spermatophyta</taxon>
        <taxon>Magnoliopsida</taxon>
        <taxon>Liliopsida</taxon>
        <taxon>Poales</taxon>
        <taxon>Poaceae</taxon>
        <taxon>PACMAD clade</taxon>
        <taxon>Chloridoideae</taxon>
        <taxon>Eragrostideae</taxon>
        <taxon>Eragrostidinae</taxon>
        <taxon>Eragrostis</taxon>
    </lineage>
</organism>
<keyword evidence="2" id="KW-0805">Transcription regulation</keyword>
<keyword evidence="3" id="KW-0238">DNA-binding</keyword>
<evidence type="ECO:0000256" key="5">
    <source>
        <dbReference type="ARBA" id="ARBA00023163"/>
    </source>
</evidence>
<feature type="compositionally biased region" description="Pro residues" evidence="8">
    <location>
        <begin position="111"/>
        <end position="123"/>
    </location>
</feature>
<evidence type="ECO:0000256" key="4">
    <source>
        <dbReference type="ARBA" id="ARBA00023159"/>
    </source>
</evidence>
<dbReference type="Pfam" id="PF00847">
    <property type="entry name" value="AP2"/>
    <property type="match status" value="1"/>
</dbReference>
<keyword evidence="4" id="KW-0010">Activator</keyword>
<name>A0A5J9T3S9_9POAL</name>
<comment type="caution">
    <text evidence="10">The sequence shown here is derived from an EMBL/GenBank/DDBJ whole genome shotgun (WGS) entry which is preliminary data.</text>
</comment>
<dbReference type="InterPro" id="IPR001471">
    <property type="entry name" value="AP2/ERF_dom"/>
</dbReference>
<dbReference type="GO" id="GO:0003700">
    <property type="term" value="F:DNA-binding transcription factor activity"/>
    <property type="evidence" value="ECO:0007669"/>
    <property type="project" value="InterPro"/>
</dbReference>
<dbReference type="CDD" id="cd00018">
    <property type="entry name" value="AP2"/>
    <property type="match status" value="1"/>
</dbReference>
<evidence type="ECO:0000256" key="3">
    <source>
        <dbReference type="ARBA" id="ARBA00023125"/>
    </source>
</evidence>
<dbReference type="Gramene" id="TVU05151">
    <property type="protein sequence ID" value="TVU05151"/>
    <property type="gene ID" value="EJB05_48303"/>
</dbReference>
<evidence type="ECO:0000313" key="10">
    <source>
        <dbReference type="EMBL" id="TVU05151.1"/>
    </source>
</evidence>
<dbReference type="GO" id="GO:0003677">
    <property type="term" value="F:DNA binding"/>
    <property type="evidence" value="ECO:0007669"/>
    <property type="project" value="UniProtKB-KW"/>
</dbReference>
<dbReference type="Gene3D" id="3.30.730.10">
    <property type="entry name" value="AP2/ERF domain"/>
    <property type="match status" value="1"/>
</dbReference>
<sequence length="146" mass="15860">MVARQGRNTRSGNRNARSAAAASGGPKKNLGWMGARPRMGRWASELRLKFKRQRLWIGTFATPEQAALAYDAATYCIYGNDIPRRVGSTSRTCRAPTSPRKRVLRGSPTPTSGPSPRSTPAPSPSTFSPCRLQLPVLPAAARAHHH</sequence>
<dbReference type="SMART" id="SM00380">
    <property type="entry name" value="AP2"/>
    <property type="match status" value="1"/>
</dbReference>